<evidence type="ECO:0000313" key="3">
    <source>
        <dbReference type="Proteomes" id="UP000232638"/>
    </source>
</evidence>
<name>A0A2K8U4X3_9GAMM</name>
<proteinExistence type="predicted"/>
<accession>A0A2K8U4X3</accession>
<protein>
    <recommendedName>
        <fullName evidence="4">Phosphoesterase</fullName>
    </recommendedName>
</protein>
<reference evidence="2 3" key="1">
    <citation type="submission" date="2017-03" db="EMBL/GenBank/DDBJ databases">
        <title>Complete genome sequence of Candidatus 'Thiodictyon syntrophicum' sp. nov. strain Cad16T, a photolithoautotroph purple sulfur bacterium isolated from an alpine meromictic lake.</title>
        <authorList>
            <person name="Luedin S.M."/>
            <person name="Pothier J.F."/>
            <person name="Danza F."/>
            <person name="Storelli N."/>
            <person name="Wittwer M."/>
            <person name="Tonolla M."/>
        </authorList>
    </citation>
    <scope>NUCLEOTIDE SEQUENCE [LARGE SCALE GENOMIC DNA]</scope>
    <source>
        <strain evidence="2 3">Cad16T</strain>
    </source>
</reference>
<keyword evidence="1" id="KW-0378">Hydrolase</keyword>
<dbReference type="Proteomes" id="UP000232638">
    <property type="component" value="Chromosome"/>
</dbReference>
<dbReference type="EMBL" id="CP020370">
    <property type="protein sequence ID" value="AUB80634.1"/>
    <property type="molecule type" value="Genomic_DNA"/>
</dbReference>
<evidence type="ECO:0000256" key="1">
    <source>
        <dbReference type="ARBA" id="ARBA00022801"/>
    </source>
</evidence>
<dbReference type="GO" id="GO:0009395">
    <property type="term" value="P:phospholipid catabolic process"/>
    <property type="evidence" value="ECO:0007669"/>
    <property type="project" value="TreeGrafter"/>
</dbReference>
<dbReference type="RefSeq" id="WP_100918426.1">
    <property type="nucleotide sequence ID" value="NZ_CP020370.1"/>
</dbReference>
<keyword evidence="3" id="KW-1185">Reference proteome</keyword>
<dbReference type="OrthoDB" id="9770871at2"/>
<dbReference type="PANTHER" id="PTHR31956">
    <property type="entry name" value="NON-SPECIFIC PHOSPHOLIPASE C4-RELATED"/>
    <property type="match status" value="1"/>
</dbReference>
<dbReference type="InterPro" id="IPR007312">
    <property type="entry name" value="Phosphoesterase"/>
</dbReference>
<gene>
    <name evidence="2" type="ORF">THSYN_06485</name>
</gene>
<dbReference type="InterPro" id="IPR017850">
    <property type="entry name" value="Alkaline_phosphatase_core_sf"/>
</dbReference>
<dbReference type="Gene3D" id="3.40.720.10">
    <property type="entry name" value="Alkaline Phosphatase, subunit A"/>
    <property type="match status" value="2"/>
</dbReference>
<dbReference type="GO" id="GO:0042578">
    <property type="term" value="F:phosphoric ester hydrolase activity"/>
    <property type="evidence" value="ECO:0007669"/>
    <property type="project" value="UniProtKB-ARBA"/>
</dbReference>
<evidence type="ECO:0008006" key="4">
    <source>
        <dbReference type="Google" id="ProtNLM"/>
    </source>
</evidence>
<dbReference type="PANTHER" id="PTHR31956:SF1">
    <property type="entry name" value="NON-SPECIFIC PHOSPHOLIPASE C1"/>
    <property type="match status" value="1"/>
</dbReference>
<evidence type="ECO:0000313" key="2">
    <source>
        <dbReference type="EMBL" id="AUB80634.1"/>
    </source>
</evidence>
<dbReference type="AlphaFoldDB" id="A0A2K8U4X3"/>
<dbReference type="KEGG" id="tsy:THSYN_06485"/>
<sequence length="683" mass="75052">MAMNPVDEKPTSSFSEALRSEQRPQLGAACSEPVITGGTSYKLALFSQGKPLGWLGENDSEWAILTTDPKQALALEHCPYQGVNYYRIKGSQRYMSVSNRAYIGFYNWCGATGFTVQGTHLVADHNGQQLSFFSMENQYLYAWDAYTVLDATLAPIPLPVLPKQPLTAQIEHVVVLMLENRSFDNMLGGLYPEKTVAGCYRGLPVDASNPRDPGDPGKGRVTVFQGPADSATWIMPYPDPGELFDDMNEQIFGCKNPGPEAVPTMQGFAWNYSLQPGAPLHQGEPDVMPDPRNIMQYYSAAAVPMTSFLATQFAVCDGWFAAGPVQTLANRVFAHCGTPGLKPGTNCSRINNPDFTYGWSTSKNYEPPVVEKTVFELLDEAYPGEINWKVYYHDAPASAICRYVYDHWRWVSWDGGNVFRFHEHSGSQTNLEYDIIHNRLPKYSFIEPRYTDILKDGPVNSSHPGGAGIDCHDPNGSSLPPAIAVTDGERLLKEVYDILAKYPDTFKKTLLIVIYDEHGGLYDHVGPPEAVSPFAHEVDNFAYTRYGVRVPAILVNPCIPPNTIYPPPGKDRTNLFDHTSLISTVCAQFGLDGSLTPRSAAANTLKDLIPENPQVYPRPASPAIPGAATIYRVEDAMAVPMIDVAAAIEAADPQVTSKVSTTLFCLLLGLLGMAQQSRLKKDG</sequence>
<dbReference type="Pfam" id="PF04185">
    <property type="entry name" value="Phosphoesterase"/>
    <property type="match status" value="1"/>
</dbReference>
<organism evidence="2 3">
    <name type="scientific">Candidatus Thiodictyon syntrophicum</name>
    <dbReference type="NCBI Taxonomy" id="1166950"/>
    <lineage>
        <taxon>Bacteria</taxon>
        <taxon>Pseudomonadati</taxon>
        <taxon>Pseudomonadota</taxon>
        <taxon>Gammaproteobacteria</taxon>
        <taxon>Chromatiales</taxon>
        <taxon>Chromatiaceae</taxon>
        <taxon>Thiodictyon</taxon>
    </lineage>
</organism>